<dbReference type="Gene3D" id="3.40.50.1820">
    <property type="entry name" value="alpha/beta hydrolase"/>
    <property type="match status" value="1"/>
</dbReference>
<dbReference type="InterPro" id="IPR000073">
    <property type="entry name" value="AB_hydrolase_1"/>
</dbReference>
<name>A0ABX8JYW3_9ENTR</name>
<feature type="domain" description="AB hydrolase-1" evidence="1">
    <location>
        <begin position="37"/>
        <end position="259"/>
    </location>
</feature>
<dbReference type="RefSeq" id="WP_207291752.1">
    <property type="nucleotide sequence ID" value="NZ_CP071383.1"/>
</dbReference>
<dbReference type="Proteomes" id="UP000683497">
    <property type="component" value="Chromosome"/>
</dbReference>
<evidence type="ECO:0000313" key="3">
    <source>
        <dbReference type="Proteomes" id="UP000683497"/>
    </source>
</evidence>
<dbReference type="EMBL" id="CP076838">
    <property type="protein sequence ID" value="QWW81450.1"/>
    <property type="molecule type" value="Genomic_DNA"/>
</dbReference>
<keyword evidence="3" id="KW-1185">Reference proteome</keyword>
<protein>
    <submittedName>
        <fullName evidence="2">Lysophospholipase</fullName>
    </submittedName>
</protein>
<dbReference type="Pfam" id="PF12697">
    <property type="entry name" value="Abhydrolase_6"/>
    <property type="match status" value="1"/>
</dbReference>
<organism evidence="2 3">
    <name type="scientific">Leclercia pneumoniae</name>
    <dbReference type="NCBI Taxonomy" id="2815358"/>
    <lineage>
        <taxon>Bacteria</taxon>
        <taxon>Pseudomonadati</taxon>
        <taxon>Pseudomonadota</taxon>
        <taxon>Gammaproteobacteria</taxon>
        <taxon>Enterobacterales</taxon>
        <taxon>Enterobacteriaceae</taxon>
        <taxon>Leclercia</taxon>
    </lineage>
</organism>
<dbReference type="InterPro" id="IPR029058">
    <property type="entry name" value="AB_hydrolase_fold"/>
</dbReference>
<evidence type="ECO:0000259" key="1">
    <source>
        <dbReference type="Pfam" id="PF12697"/>
    </source>
</evidence>
<dbReference type="PANTHER" id="PTHR43265">
    <property type="entry name" value="ESTERASE ESTD"/>
    <property type="match status" value="1"/>
</dbReference>
<dbReference type="InterPro" id="IPR053145">
    <property type="entry name" value="AB_hydrolase_Est10"/>
</dbReference>
<proteinExistence type="predicted"/>
<sequence>MPDTTIETLLEAQGPCGMLRGTLLSPVPSPQQVVFILPGSGPTDRDGNNPLGVSASTYRHLAQALVAYGIATLRIDKRGMFASASAVPDANAVTVQDYVDDVRAWIAVLKREVPTAAVWLLGHSEGGVVALAAQEEEVKGVMLVATPARPLGEILRQQLANAALQEEGSAIIAGLEQGCRVDVAHAHPALQSLFNPAVQGFLIDLFSRHPQAMIATVRKPLLILQGERDLQVEPEEARRLSAANPNATLVLLPDTNHVPKSVRSDSLQENMAAYSDASLPLAPGVVAAITQFLARH</sequence>
<dbReference type="SUPFAM" id="SSF53474">
    <property type="entry name" value="alpha/beta-Hydrolases"/>
    <property type="match status" value="1"/>
</dbReference>
<evidence type="ECO:0000313" key="2">
    <source>
        <dbReference type="EMBL" id="QWW81450.1"/>
    </source>
</evidence>
<dbReference type="PANTHER" id="PTHR43265:SF1">
    <property type="entry name" value="ESTERASE ESTD"/>
    <property type="match status" value="1"/>
</dbReference>
<reference evidence="2 3" key="1">
    <citation type="submission" date="2021-06" db="EMBL/GenBank/DDBJ databases">
        <title>Leclercia pneumoniae sp. nov.</title>
        <authorList>
            <person name="Hoenemann M."/>
            <person name="Viehweger A."/>
            <person name="Dietze N."/>
        </authorList>
    </citation>
    <scope>NUCLEOTIDE SEQUENCE [LARGE SCALE GENOMIC DNA]</scope>
    <source>
        <strain evidence="3">49125</strain>
    </source>
</reference>
<gene>
    <name evidence="2" type="ORF">KQ929_09745</name>
</gene>
<accession>A0ABX8JYW3</accession>